<evidence type="ECO:0000313" key="3">
    <source>
        <dbReference type="EMBL" id="MFC3125398.1"/>
    </source>
</evidence>
<evidence type="ECO:0000256" key="1">
    <source>
        <dbReference type="ARBA" id="ARBA00022723"/>
    </source>
</evidence>
<keyword evidence="1" id="KW-0479">Metal-binding</keyword>
<accession>A0ABV7G0M7</accession>
<dbReference type="InterPro" id="IPR006121">
    <property type="entry name" value="HMA_dom"/>
</dbReference>
<sequence length="68" mass="7106">MNDSVTLKVDGMSCDHCVRAVTEAIRAEDPSATVAVDLKAGAVTATTSLARQRIADLVEAEGYRVAQG</sequence>
<reference evidence="4" key="1">
    <citation type="journal article" date="2019" name="Int. J. Syst. Evol. Microbiol.">
        <title>The Global Catalogue of Microorganisms (GCM) 10K type strain sequencing project: providing services to taxonomists for standard genome sequencing and annotation.</title>
        <authorList>
            <consortium name="The Broad Institute Genomics Platform"/>
            <consortium name="The Broad Institute Genome Sequencing Center for Infectious Disease"/>
            <person name="Wu L."/>
            <person name="Ma J."/>
        </authorList>
    </citation>
    <scope>NUCLEOTIDE SEQUENCE [LARGE SCALE GENOMIC DNA]</scope>
    <source>
        <strain evidence="4">KCTC 52094</strain>
    </source>
</reference>
<dbReference type="CDD" id="cd00371">
    <property type="entry name" value="HMA"/>
    <property type="match status" value="1"/>
</dbReference>
<proteinExistence type="predicted"/>
<dbReference type="InterPro" id="IPR036163">
    <property type="entry name" value="HMA_dom_sf"/>
</dbReference>
<organism evidence="3 4">
    <name type="scientific">Teichococcus globiformis</name>
    <dbReference type="NCBI Taxonomy" id="2307229"/>
    <lineage>
        <taxon>Bacteria</taxon>
        <taxon>Pseudomonadati</taxon>
        <taxon>Pseudomonadota</taxon>
        <taxon>Alphaproteobacteria</taxon>
        <taxon>Acetobacterales</taxon>
        <taxon>Roseomonadaceae</taxon>
        <taxon>Roseomonas</taxon>
    </lineage>
</organism>
<dbReference type="SUPFAM" id="SSF55008">
    <property type="entry name" value="HMA, heavy metal-associated domain"/>
    <property type="match status" value="1"/>
</dbReference>
<protein>
    <submittedName>
        <fullName evidence="3">Heavy-metal-associated domain-containing protein</fullName>
    </submittedName>
</protein>
<name>A0ABV7G0M7_9PROT</name>
<dbReference type="Pfam" id="PF00403">
    <property type="entry name" value="HMA"/>
    <property type="match status" value="1"/>
</dbReference>
<evidence type="ECO:0000259" key="2">
    <source>
        <dbReference type="PROSITE" id="PS50846"/>
    </source>
</evidence>
<dbReference type="PROSITE" id="PS50846">
    <property type="entry name" value="HMA_2"/>
    <property type="match status" value="1"/>
</dbReference>
<feature type="domain" description="HMA" evidence="2">
    <location>
        <begin position="3"/>
        <end position="66"/>
    </location>
</feature>
<dbReference type="RefSeq" id="WP_379596041.1">
    <property type="nucleotide sequence ID" value="NZ_JBHRTN010000008.1"/>
</dbReference>
<dbReference type="PROSITE" id="PS01047">
    <property type="entry name" value="HMA_1"/>
    <property type="match status" value="1"/>
</dbReference>
<evidence type="ECO:0000313" key="4">
    <source>
        <dbReference type="Proteomes" id="UP001595593"/>
    </source>
</evidence>
<keyword evidence="4" id="KW-1185">Reference proteome</keyword>
<dbReference type="Gene3D" id="3.30.70.100">
    <property type="match status" value="1"/>
</dbReference>
<comment type="caution">
    <text evidence="3">The sequence shown here is derived from an EMBL/GenBank/DDBJ whole genome shotgun (WGS) entry which is preliminary data.</text>
</comment>
<gene>
    <name evidence="3" type="ORF">ACFOD4_10015</name>
</gene>
<dbReference type="InterPro" id="IPR017969">
    <property type="entry name" value="Heavy-metal-associated_CS"/>
</dbReference>
<dbReference type="EMBL" id="JBHRTN010000008">
    <property type="protein sequence ID" value="MFC3125398.1"/>
    <property type="molecule type" value="Genomic_DNA"/>
</dbReference>
<dbReference type="Proteomes" id="UP001595593">
    <property type="component" value="Unassembled WGS sequence"/>
</dbReference>